<feature type="signal peptide" evidence="6">
    <location>
        <begin position="1"/>
        <end position="21"/>
    </location>
</feature>
<evidence type="ECO:0000256" key="1">
    <source>
        <dbReference type="ARBA" id="ARBA00004418"/>
    </source>
</evidence>
<dbReference type="GO" id="GO:0030288">
    <property type="term" value="C:outer membrane-bounded periplasmic space"/>
    <property type="evidence" value="ECO:0007669"/>
    <property type="project" value="InterPro"/>
</dbReference>
<dbReference type="SUPFAM" id="SSF49354">
    <property type="entry name" value="PapD-like"/>
    <property type="match status" value="1"/>
</dbReference>
<sequence>MKLTSLIVLFLGLVNFHQAIAKNTSSGLRFPSERLVFHQESRGLSFLLKNNDQNAYLVQADIAVPDESTGLNVKKENAIPFIITPPLYRLEAKSEYSWQIKKIDNLKKLPQDRESVFFIRLKAIPPKGTKNTVNFKKMDGNLTLSKVLHYKFYYRPETIKNLRIANVKDKLKFTVSEGKLIVDNQSPLYLTLGKLAVGQHQIDNMQLFKFIPPFGQQSYPLPKGNYANATVKWRLLNEFMLEMPEQTQKL</sequence>
<dbReference type="Gene3D" id="2.60.40.10">
    <property type="entry name" value="Immunoglobulins"/>
    <property type="match status" value="2"/>
</dbReference>
<evidence type="ECO:0000256" key="4">
    <source>
        <dbReference type="ARBA" id="ARBA00022764"/>
    </source>
</evidence>
<evidence type="ECO:0000256" key="2">
    <source>
        <dbReference type="ARBA" id="ARBA00007399"/>
    </source>
</evidence>
<accession>A0AAI9DB33</accession>
<feature type="domain" description="Pili assembly chaperone C-terminal" evidence="8">
    <location>
        <begin position="182"/>
        <end position="239"/>
    </location>
</feature>
<evidence type="ECO:0000259" key="8">
    <source>
        <dbReference type="Pfam" id="PF02753"/>
    </source>
</evidence>
<dbReference type="InterPro" id="IPR001829">
    <property type="entry name" value="Pili_assmbl_chaperone_bac"/>
</dbReference>
<dbReference type="SUPFAM" id="SSF49584">
    <property type="entry name" value="Periplasmic chaperone C-domain"/>
    <property type="match status" value="1"/>
</dbReference>
<comment type="similarity">
    <text evidence="2">Belongs to the periplasmic pilus chaperone family.</text>
</comment>
<evidence type="ECO:0000256" key="6">
    <source>
        <dbReference type="SAM" id="SignalP"/>
    </source>
</evidence>
<evidence type="ECO:0000256" key="3">
    <source>
        <dbReference type="ARBA" id="ARBA00022729"/>
    </source>
</evidence>
<dbReference type="InterPro" id="IPR050643">
    <property type="entry name" value="Periplasmic_pilus_chap"/>
</dbReference>
<proteinExistence type="inferred from homology"/>
<feature type="chain" id="PRO_5042571447" evidence="6">
    <location>
        <begin position="22"/>
        <end position="250"/>
    </location>
</feature>
<dbReference type="EMBL" id="ABMABF030000011">
    <property type="protein sequence ID" value="EMJ5135522.1"/>
    <property type="molecule type" value="Genomic_DNA"/>
</dbReference>
<dbReference type="InterPro" id="IPR016148">
    <property type="entry name" value="Pili_assmbl_chaperone_C"/>
</dbReference>
<organism evidence="9">
    <name type="scientific">Providencia stuartii</name>
    <dbReference type="NCBI Taxonomy" id="588"/>
    <lineage>
        <taxon>Bacteria</taxon>
        <taxon>Pseudomonadati</taxon>
        <taxon>Pseudomonadota</taxon>
        <taxon>Gammaproteobacteria</taxon>
        <taxon>Enterobacterales</taxon>
        <taxon>Morganellaceae</taxon>
        <taxon>Providencia</taxon>
    </lineage>
</organism>
<dbReference type="PRINTS" id="PR00969">
    <property type="entry name" value="CHAPERONPILI"/>
</dbReference>
<dbReference type="InterPro" id="IPR013783">
    <property type="entry name" value="Ig-like_fold"/>
</dbReference>
<comment type="caution">
    <text evidence="9">The sequence shown here is derived from an EMBL/GenBank/DDBJ whole genome shotgun (WGS) entry which is preliminary data.</text>
</comment>
<comment type="subcellular location">
    <subcellularLocation>
        <location evidence="1">Periplasm</location>
    </subcellularLocation>
</comment>
<dbReference type="GO" id="GO:0071555">
    <property type="term" value="P:cell wall organization"/>
    <property type="evidence" value="ECO:0007669"/>
    <property type="project" value="InterPro"/>
</dbReference>
<dbReference type="PANTHER" id="PTHR30251:SF2">
    <property type="entry name" value="FIMBRIAL CHAPERONE YADV-RELATED"/>
    <property type="match status" value="1"/>
</dbReference>
<keyword evidence="5" id="KW-0143">Chaperone</keyword>
<keyword evidence="4" id="KW-0574">Periplasm</keyword>
<dbReference type="Pfam" id="PF00345">
    <property type="entry name" value="PapD_N"/>
    <property type="match status" value="1"/>
</dbReference>
<dbReference type="InterPro" id="IPR008962">
    <property type="entry name" value="PapD-like_sf"/>
</dbReference>
<protein>
    <submittedName>
        <fullName evidence="9">Molecular chaperone</fullName>
    </submittedName>
</protein>
<reference evidence="9" key="1">
    <citation type="submission" date="2024-02" db="EMBL/GenBank/DDBJ databases">
        <authorList>
            <consortium name="Clinical and Environmental Microbiology Branch: Whole genome sequencing antimicrobial resistance pathogens in the healthcare setting"/>
        </authorList>
    </citation>
    <scope>NUCLEOTIDE SEQUENCE</scope>
    <source>
        <strain evidence="9">2021GO-0154</strain>
    </source>
</reference>
<keyword evidence="3 6" id="KW-0732">Signal</keyword>
<feature type="domain" description="Pili assembly chaperone N-terminal" evidence="7">
    <location>
        <begin position="32"/>
        <end position="159"/>
    </location>
</feature>
<evidence type="ECO:0000259" key="7">
    <source>
        <dbReference type="Pfam" id="PF00345"/>
    </source>
</evidence>
<dbReference type="Pfam" id="PF02753">
    <property type="entry name" value="PapD_C"/>
    <property type="match status" value="1"/>
</dbReference>
<dbReference type="InterPro" id="IPR016147">
    <property type="entry name" value="Pili_assmbl_chaperone_N"/>
</dbReference>
<dbReference type="AlphaFoldDB" id="A0AAI9DB33"/>
<gene>
    <name evidence="9" type="ORF">RG298_003276</name>
</gene>
<evidence type="ECO:0000313" key="9">
    <source>
        <dbReference type="EMBL" id="EMJ5135522.1"/>
    </source>
</evidence>
<dbReference type="InterPro" id="IPR036316">
    <property type="entry name" value="Pili_assmbl_chap_C_dom_sf"/>
</dbReference>
<name>A0AAI9DB33_PROST</name>
<dbReference type="PANTHER" id="PTHR30251">
    <property type="entry name" value="PILUS ASSEMBLY CHAPERONE"/>
    <property type="match status" value="1"/>
</dbReference>
<evidence type="ECO:0000256" key="5">
    <source>
        <dbReference type="ARBA" id="ARBA00023186"/>
    </source>
</evidence>